<keyword evidence="2" id="KW-1133">Transmembrane helix</keyword>
<feature type="transmembrane region" description="Helical" evidence="2">
    <location>
        <begin position="119"/>
        <end position="141"/>
    </location>
</feature>
<dbReference type="AlphaFoldDB" id="A0A9P6DB04"/>
<accession>A0A9P6DB04</accession>
<keyword evidence="2" id="KW-0472">Membrane</keyword>
<evidence type="ECO:0000313" key="4">
    <source>
        <dbReference type="Proteomes" id="UP000807025"/>
    </source>
</evidence>
<reference evidence="3" key="1">
    <citation type="submission" date="2020-11" db="EMBL/GenBank/DDBJ databases">
        <authorList>
            <consortium name="DOE Joint Genome Institute"/>
            <person name="Ahrendt S."/>
            <person name="Riley R."/>
            <person name="Andreopoulos W."/>
            <person name="Labutti K."/>
            <person name="Pangilinan J."/>
            <person name="Ruiz-Duenas F.J."/>
            <person name="Barrasa J.M."/>
            <person name="Sanchez-Garcia M."/>
            <person name="Camarero S."/>
            <person name="Miyauchi S."/>
            <person name="Serrano A."/>
            <person name="Linde D."/>
            <person name="Babiker R."/>
            <person name="Drula E."/>
            <person name="Ayuso-Fernandez I."/>
            <person name="Pacheco R."/>
            <person name="Padilla G."/>
            <person name="Ferreira P."/>
            <person name="Barriuso J."/>
            <person name="Kellner H."/>
            <person name="Castanera R."/>
            <person name="Alfaro M."/>
            <person name="Ramirez L."/>
            <person name="Pisabarro A.G."/>
            <person name="Kuo A."/>
            <person name="Tritt A."/>
            <person name="Lipzen A."/>
            <person name="He G."/>
            <person name="Yan M."/>
            <person name="Ng V."/>
            <person name="Cullen D."/>
            <person name="Martin F."/>
            <person name="Rosso M.-N."/>
            <person name="Henrissat B."/>
            <person name="Hibbett D."/>
            <person name="Martinez A.T."/>
            <person name="Grigoriev I.V."/>
        </authorList>
    </citation>
    <scope>NUCLEOTIDE SEQUENCE</scope>
    <source>
        <strain evidence="3">ATCC 90797</strain>
    </source>
</reference>
<keyword evidence="2" id="KW-0812">Transmembrane</keyword>
<feature type="compositionally biased region" description="Basic and acidic residues" evidence="1">
    <location>
        <begin position="86"/>
        <end position="97"/>
    </location>
</feature>
<comment type="caution">
    <text evidence="3">The sequence shown here is derived from an EMBL/GenBank/DDBJ whole genome shotgun (WGS) entry which is preliminary data.</text>
</comment>
<dbReference type="Proteomes" id="UP000807025">
    <property type="component" value="Unassembled WGS sequence"/>
</dbReference>
<organism evidence="3 4">
    <name type="scientific">Pleurotus eryngii</name>
    <name type="common">Boletus of the steppes</name>
    <dbReference type="NCBI Taxonomy" id="5323"/>
    <lineage>
        <taxon>Eukaryota</taxon>
        <taxon>Fungi</taxon>
        <taxon>Dikarya</taxon>
        <taxon>Basidiomycota</taxon>
        <taxon>Agaricomycotina</taxon>
        <taxon>Agaricomycetes</taxon>
        <taxon>Agaricomycetidae</taxon>
        <taxon>Agaricales</taxon>
        <taxon>Pleurotineae</taxon>
        <taxon>Pleurotaceae</taxon>
        <taxon>Pleurotus</taxon>
    </lineage>
</organism>
<evidence type="ECO:0000256" key="2">
    <source>
        <dbReference type="SAM" id="Phobius"/>
    </source>
</evidence>
<dbReference type="EMBL" id="MU154540">
    <property type="protein sequence ID" value="KAF9498037.1"/>
    <property type="molecule type" value="Genomic_DNA"/>
</dbReference>
<keyword evidence="4" id="KW-1185">Reference proteome</keyword>
<name>A0A9P6DB04_PLEER</name>
<evidence type="ECO:0000256" key="1">
    <source>
        <dbReference type="SAM" id="MobiDB-lite"/>
    </source>
</evidence>
<evidence type="ECO:0000313" key="3">
    <source>
        <dbReference type="EMBL" id="KAF9498037.1"/>
    </source>
</evidence>
<gene>
    <name evidence="3" type="ORF">BDN71DRAFT_1429191</name>
</gene>
<sequence length="168" mass="19274">MEDRRHQIEGREILMTWFMTASSAEDGRIGGDSNREEEEGGLSEGLNVARHNRRVDADQASQEVEEEGNDMPENRRTTRSLKRSRTLGEEASKSDKGSKKRRLQTQLTYKWLSREDFAFVLYLACTFVFDIQGVHVMLFFATPPPHQLNPSTELRCTVLLINRIDVGE</sequence>
<feature type="region of interest" description="Disordered" evidence="1">
    <location>
        <begin position="21"/>
        <end position="99"/>
    </location>
</feature>
<proteinExistence type="predicted"/>
<protein>
    <submittedName>
        <fullName evidence="3">Uncharacterized protein</fullName>
    </submittedName>
</protein>